<proteinExistence type="predicted"/>
<dbReference type="RefSeq" id="WP_092080412.1">
    <property type="nucleotide sequence ID" value="NZ_FNAQ01000021.1"/>
</dbReference>
<evidence type="ECO:0000313" key="12">
    <source>
        <dbReference type="Proteomes" id="UP000243205"/>
    </source>
</evidence>
<evidence type="ECO:0000256" key="7">
    <source>
        <dbReference type="ARBA" id="ARBA00032535"/>
    </source>
</evidence>
<keyword evidence="4" id="KW-0479">Metal-binding</keyword>
<evidence type="ECO:0000256" key="1">
    <source>
        <dbReference type="ARBA" id="ARBA00001936"/>
    </source>
</evidence>
<evidence type="ECO:0000256" key="4">
    <source>
        <dbReference type="ARBA" id="ARBA00022723"/>
    </source>
</evidence>
<dbReference type="Gene3D" id="3.10.310.20">
    <property type="entry name" value="DHHA2 domain"/>
    <property type="match status" value="1"/>
</dbReference>
<name>A0A1G7EKN7_9BACT</name>
<dbReference type="InterPro" id="IPR028979">
    <property type="entry name" value="Ser_kin/Pase_Hpr-like_N_sf"/>
</dbReference>
<dbReference type="OrthoDB" id="9766150at2"/>
<dbReference type="PANTHER" id="PTHR12112">
    <property type="entry name" value="BNIP - RELATED"/>
    <property type="match status" value="1"/>
</dbReference>
<evidence type="ECO:0000256" key="2">
    <source>
        <dbReference type="ARBA" id="ARBA00011643"/>
    </source>
</evidence>
<dbReference type="GO" id="GO:0004427">
    <property type="term" value="F:inorganic diphosphate phosphatase activity"/>
    <property type="evidence" value="ECO:0007669"/>
    <property type="project" value="UniProtKB-EC"/>
</dbReference>
<dbReference type="InterPro" id="IPR038222">
    <property type="entry name" value="DHHA2_dom_sf"/>
</dbReference>
<dbReference type="Gene3D" id="3.40.1390.20">
    <property type="entry name" value="HprK N-terminal domain-like"/>
    <property type="match status" value="1"/>
</dbReference>
<dbReference type="NCBIfam" id="NF011445">
    <property type="entry name" value="PRK14869.2-1"/>
    <property type="match status" value="1"/>
</dbReference>
<dbReference type="InterPro" id="IPR000644">
    <property type="entry name" value="CBS_dom"/>
</dbReference>
<dbReference type="SMART" id="SM00116">
    <property type="entry name" value="CBS"/>
    <property type="match status" value="2"/>
</dbReference>
<dbReference type="EMBL" id="FNAQ01000021">
    <property type="protein sequence ID" value="SDE64147.1"/>
    <property type="molecule type" value="Genomic_DNA"/>
</dbReference>
<reference evidence="12" key="1">
    <citation type="submission" date="2016-10" db="EMBL/GenBank/DDBJ databases">
        <authorList>
            <person name="Varghese N."/>
            <person name="Submissions S."/>
        </authorList>
    </citation>
    <scope>NUCLEOTIDE SEQUENCE [LARGE SCALE GENOMIC DNA]</scope>
    <source>
        <strain evidence="12">DSM 8987</strain>
    </source>
</reference>
<keyword evidence="6" id="KW-0464">Manganese</keyword>
<keyword evidence="9" id="KW-0129">CBS domain</keyword>
<comment type="cofactor">
    <cofactor evidence="1">
        <name>Mn(2+)</name>
        <dbReference type="ChEBI" id="CHEBI:29035"/>
    </cofactor>
</comment>
<dbReference type="Pfam" id="PF07085">
    <property type="entry name" value="DRTGG"/>
    <property type="match status" value="1"/>
</dbReference>
<dbReference type="PANTHER" id="PTHR12112:SF22">
    <property type="entry name" value="MANGANESE-DEPENDENT INORGANIC PYROPHOSPHATASE-RELATED"/>
    <property type="match status" value="1"/>
</dbReference>
<dbReference type="Gene3D" id="3.90.1640.10">
    <property type="entry name" value="inorganic pyrophosphatase (n-terminal core)"/>
    <property type="match status" value="2"/>
</dbReference>
<feature type="domain" description="CBS" evidence="10">
    <location>
        <begin position="75"/>
        <end position="135"/>
    </location>
</feature>
<comment type="catalytic activity">
    <reaction evidence="8">
        <text>diphosphate + H2O = 2 phosphate + H(+)</text>
        <dbReference type="Rhea" id="RHEA:24576"/>
        <dbReference type="ChEBI" id="CHEBI:15377"/>
        <dbReference type="ChEBI" id="CHEBI:15378"/>
        <dbReference type="ChEBI" id="CHEBI:33019"/>
        <dbReference type="ChEBI" id="CHEBI:43474"/>
        <dbReference type="EC" id="3.6.1.1"/>
    </reaction>
</comment>
<dbReference type="InterPro" id="IPR004097">
    <property type="entry name" value="DHHA2"/>
</dbReference>
<dbReference type="SUPFAM" id="SSF64182">
    <property type="entry name" value="DHH phosphoesterases"/>
    <property type="match status" value="1"/>
</dbReference>
<evidence type="ECO:0000256" key="8">
    <source>
        <dbReference type="ARBA" id="ARBA00047820"/>
    </source>
</evidence>
<dbReference type="NCBIfam" id="NF011443">
    <property type="entry name" value="PRK14869.1-5"/>
    <property type="match status" value="1"/>
</dbReference>
<dbReference type="InterPro" id="IPR001667">
    <property type="entry name" value="DDH_dom"/>
</dbReference>
<evidence type="ECO:0000313" key="11">
    <source>
        <dbReference type="EMBL" id="SDE64147.1"/>
    </source>
</evidence>
<dbReference type="Proteomes" id="UP000243205">
    <property type="component" value="Unassembled WGS sequence"/>
</dbReference>
<dbReference type="NCBIfam" id="NF011442">
    <property type="entry name" value="PRK14869.1-4"/>
    <property type="match status" value="1"/>
</dbReference>
<keyword evidence="12" id="KW-1185">Reference proteome</keyword>
<evidence type="ECO:0000259" key="10">
    <source>
        <dbReference type="PROSITE" id="PS51371"/>
    </source>
</evidence>
<dbReference type="GO" id="GO:0046872">
    <property type="term" value="F:metal ion binding"/>
    <property type="evidence" value="ECO:0007669"/>
    <property type="project" value="UniProtKB-KW"/>
</dbReference>
<keyword evidence="5" id="KW-0378">Hydrolase</keyword>
<dbReference type="Pfam" id="PF02833">
    <property type="entry name" value="DHHA2"/>
    <property type="match status" value="1"/>
</dbReference>
<dbReference type="InterPro" id="IPR038763">
    <property type="entry name" value="DHH_sf"/>
</dbReference>
<dbReference type="SMART" id="SM01131">
    <property type="entry name" value="DHHA2"/>
    <property type="match status" value="1"/>
</dbReference>
<dbReference type="PROSITE" id="PS51371">
    <property type="entry name" value="CBS"/>
    <property type="match status" value="1"/>
</dbReference>
<dbReference type="STRING" id="57664.SAMN05661003_12123"/>
<protein>
    <recommendedName>
        <fullName evidence="3">inorganic diphosphatase</fullName>
        <ecNumber evidence="3">3.6.1.1</ecNumber>
    </recommendedName>
    <alternativeName>
        <fullName evidence="7">Pyrophosphate phospho-hydrolase</fullName>
    </alternativeName>
</protein>
<accession>A0A1G7EKN7</accession>
<dbReference type="AlphaFoldDB" id="A0A1G7EKN7"/>
<sequence>MAQEEIFVIGHVNPDTDSICSAIAYARLRQLQGLESVRPARAGNLNRQTEFILQELAVPQPQLLADVVPRIRDVLSDQPPVSIAADAPLSRALELFHLHNIRLLPVVDERQRPLGMLYLKKVSERFLVPSQERELRRVYASPASICRCLKATALHAVDADRLEDLNLYVAAMSAPTFADKMHNQDMRRMVLIAADRSEILRVAVENGVRVLVVVGSLPVPEEILELARRQQVTVLSTAFDTATSTWLTRLATPVGALAQTEFASLRPQDRIEQLRAALLHSDVPGAAVLNDDGSLLAVVTKSNLLQPSRRKLILVDHNELGQAVAGADKVEILEIIDHHRLGSLQTEKPIRFINQPLGSTCTLVATLYQQAALTPEPAIAGLMLAGLLSDTVLLKSPTATAIDRDMADWLGRCSGLDPQEFGQRIFSATSAMSAYSSLEQVVLSDFKQFEAGGGRFGIGQVEVVGFHEFHSLKGELAAQLERLRQQRDLALTGLLVTDIVAGDSLLLVSHDSTLPFAMGYPQLEDGLYELKGVLSRKKQLLPHLLKVLAPPV</sequence>
<dbReference type="InterPro" id="IPR046342">
    <property type="entry name" value="CBS_dom_sf"/>
</dbReference>
<dbReference type="CDD" id="cd02205">
    <property type="entry name" value="CBS_pair_SF"/>
    <property type="match status" value="1"/>
</dbReference>
<dbReference type="SUPFAM" id="SSF75138">
    <property type="entry name" value="HprK N-terminal domain-like"/>
    <property type="match status" value="1"/>
</dbReference>
<evidence type="ECO:0000256" key="5">
    <source>
        <dbReference type="ARBA" id="ARBA00022801"/>
    </source>
</evidence>
<dbReference type="GO" id="GO:0005737">
    <property type="term" value="C:cytoplasm"/>
    <property type="evidence" value="ECO:0007669"/>
    <property type="project" value="InterPro"/>
</dbReference>
<organism evidence="11 12">
    <name type="scientific">Desulfuromonas thiophila</name>
    <dbReference type="NCBI Taxonomy" id="57664"/>
    <lineage>
        <taxon>Bacteria</taxon>
        <taxon>Pseudomonadati</taxon>
        <taxon>Thermodesulfobacteriota</taxon>
        <taxon>Desulfuromonadia</taxon>
        <taxon>Desulfuromonadales</taxon>
        <taxon>Desulfuromonadaceae</taxon>
        <taxon>Desulfuromonas</taxon>
    </lineage>
</organism>
<gene>
    <name evidence="11" type="ORF">SAMN05661003_12123</name>
</gene>
<dbReference type="EC" id="3.6.1.1" evidence="3"/>
<evidence type="ECO:0000256" key="6">
    <source>
        <dbReference type="ARBA" id="ARBA00023211"/>
    </source>
</evidence>
<comment type="subunit">
    <text evidence="2">Homohexamer.</text>
</comment>
<dbReference type="SUPFAM" id="SSF54631">
    <property type="entry name" value="CBS-domain pair"/>
    <property type="match status" value="1"/>
</dbReference>
<dbReference type="InterPro" id="IPR010766">
    <property type="entry name" value="DRTGG"/>
</dbReference>
<dbReference type="Pfam" id="PF00571">
    <property type="entry name" value="CBS"/>
    <property type="match status" value="1"/>
</dbReference>
<dbReference type="Pfam" id="PF01368">
    <property type="entry name" value="DHH"/>
    <property type="match status" value="1"/>
</dbReference>
<evidence type="ECO:0000256" key="9">
    <source>
        <dbReference type="PROSITE-ProRule" id="PRU00703"/>
    </source>
</evidence>
<evidence type="ECO:0000256" key="3">
    <source>
        <dbReference type="ARBA" id="ARBA00012146"/>
    </source>
</evidence>